<proteinExistence type="predicted"/>
<evidence type="ECO:0000256" key="1">
    <source>
        <dbReference type="SAM" id="MobiDB-lite"/>
    </source>
</evidence>
<comment type="caution">
    <text evidence="2">The sequence shown here is derived from an EMBL/GenBank/DDBJ whole genome shotgun (WGS) entry which is preliminary data.</text>
</comment>
<dbReference type="AlphaFoldDB" id="A0AAD8NTZ1"/>
<name>A0AAD8NTZ1_TARER</name>
<feature type="compositionally biased region" description="Polar residues" evidence="1">
    <location>
        <begin position="10"/>
        <end position="19"/>
    </location>
</feature>
<evidence type="ECO:0000313" key="2">
    <source>
        <dbReference type="EMBL" id="KAK1420586.1"/>
    </source>
</evidence>
<feature type="compositionally biased region" description="Polar residues" evidence="1">
    <location>
        <begin position="36"/>
        <end position="49"/>
    </location>
</feature>
<protein>
    <submittedName>
        <fullName evidence="2">Uncharacterized protein</fullName>
    </submittedName>
</protein>
<accession>A0AAD8NTZ1</accession>
<feature type="region of interest" description="Disordered" evidence="1">
    <location>
        <begin position="1"/>
        <end position="21"/>
    </location>
</feature>
<organism evidence="2 3">
    <name type="scientific">Tagetes erecta</name>
    <name type="common">African marigold</name>
    <dbReference type="NCBI Taxonomy" id="13708"/>
    <lineage>
        <taxon>Eukaryota</taxon>
        <taxon>Viridiplantae</taxon>
        <taxon>Streptophyta</taxon>
        <taxon>Embryophyta</taxon>
        <taxon>Tracheophyta</taxon>
        <taxon>Spermatophyta</taxon>
        <taxon>Magnoliopsida</taxon>
        <taxon>eudicotyledons</taxon>
        <taxon>Gunneridae</taxon>
        <taxon>Pentapetalae</taxon>
        <taxon>asterids</taxon>
        <taxon>campanulids</taxon>
        <taxon>Asterales</taxon>
        <taxon>Asteraceae</taxon>
        <taxon>Asteroideae</taxon>
        <taxon>Heliantheae alliance</taxon>
        <taxon>Tageteae</taxon>
        <taxon>Tagetes</taxon>
    </lineage>
</organism>
<keyword evidence="3" id="KW-1185">Reference proteome</keyword>
<feature type="compositionally biased region" description="Polar residues" evidence="1">
    <location>
        <begin position="190"/>
        <end position="204"/>
    </location>
</feature>
<gene>
    <name evidence="2" type="ORF">QVD17_22297</name>
</gene>
<reference evidence="2" key="1">
    <citation type="journal article" date="2023" name="bioRxiv">
        <title>Improved chromosome-level genome assembly for marigold (Tagetes erecta).</title>
        <authorList>
            <person name="Jiang F."/>
            <person name="Yuan L."/>
            <person name="Wang S."/>
            <person name="Wang H."/>
            <person name="Xu D."/>
            <person name="Wang A."/>
            <person name="Fan W."/>
        </authorList>
    </citation>
    <scope>NUCLEOTIDE SEQUENCE</scope>
    <source>
        <strain evidence="2">WSJ</strain>
        <tissue evidence="2">Leaf</tissue>
    </source>
</reference>
<dbReference type="Proteomes" id="UP001229421">
    <property type="component" value="Unassembled WGS sequence"/>
</dbReference>
<sequence>MRQNARKIKSNPSNNQPRNIRSSSIRDIIGDRRFNDQFSHANTNGTEGTKTVKRRKVGNSEVQDLPNLGPNVSSNRSETIGDPRGCCGGSAAKTSEYAFFKRIKENTCSSVHVHPNNVQDHHRFTREEMPKVQKESVKYVRSSLPDGKEQNEAGYSCLSPHGLKTPVVNNVYGADGTHAHNVRPGEHNWLSPSMGSKTKTSGTGVFSAKREKLRRLAEDKSLYNTNELFSEGFDLVSALISRIRPMVLGDNSHRDTNQDEVEFKHKLPSFLESESATQIKSHKAYKRKVIESQNISYLDDGFSRSTKKPIDKDLLEWTPTGSESFYCDHSRNYRIKYNPCQTEGYKREMINSNHRSYMDNCFSRSTKKPIDMGILEWNHTGLESSIQFDHRRATRGFRIQNFDMESILSFDEPFPVHESHLYNEPKLLEQPQTLLLGWDHNSEKDQSFLTSSTSPHSSPYITRNLKKEHLLTSSISLYTPKHLIAAEDCSIKFPLQDNTWRMNELLDEKEHCRSDPFLFLVQSPDNKPLSFLNTSLQSVIVDDENEENFVYGSDRFLKGRLNDYGSSSYIESFLDKDFDRSSYPLLLHDSSRNYER</sequence>
<dbReference type="EMBL" id="JAUHHV010000006">
    <property type="protein sequence ID" value="KAK1420586.1"/>
    <property type="molecule type" value="Genomic_DNA"/>
</dbReference>
<feature type="region of interest" description="Disordered" evidence="1">
    <location>
        <begin position="36"/>
        <end position="87"/>
    </location>
</feature>
<evidence type="ECO:0000313" key="3">
    <source>
        <dbReference type="Proteomes" id="UP001229421"/>
    </source>
</evidence>
<feature type="region of interest" description="Disordered" evidence="1">
    <location>
        <begin position="187"/>
        <end position="206"/>
    </location>
</feature>